<dbReference type="EMBL" id="FOTY01000025">
    <property type="protein sequence ID" value="SFM25567.1"/>
    <property type="molecule type" value="Genomic_DNA"/>
</dbReference>
<protein>
    <submittedName>
        <fullName evidence="1">Uncharacterized protein</fullName>
    </submittedName>
</protein>
<keyword evidence="2" id="KW-1185">Reference proteome</keyword>
<proteinExistence type="predicted"/>
<sequence length="76" mass="8449">MRRVYGEEGCAFTRGGLIGTPYTCGNQFHEELLNDQKSASAIVPCGPRTYGKGRIMKRELFSLRTSSSRTQNISAF</sequence>
<evidence type="ECO:0000313" key="2">
    <source>
        <dbReference type="Proteomes" id="UP000199668"/>
    </source>
</evidence>
<reference evidence="1 2" key="1">
    <citation type="submission" date="2016-10" db="EMBL/GenBank/DDBJ databases">
        <authorList>
            <person name="de Groot N.N."/>
        </authorList>
    </citation>
    <scope>NUCLEOTIDE SEQUENCE [LARGE SCALE GENOMIC DNA]</scope>
    <source>
        <strain evidence="1 2">CGMCC 1.6134</strain>
    </source>
</reference>
<organism evidence="1 2">
    <name type="scientific">Salibacterium qingdaonense</name>
    <dbReference type="NCBI Taxonomy" id="266892"/>
    <lineage>
        <taxon>Bacteria</taxon>
        <taxon>Bacillati</taxon>
        <taxon>Bacillota</taxon>
        <taxon>Bacilli</taxon>
        <taxon>Bacillales</taxon>
        <taxon>Bacillaceae</taxon>
    </lineage>
</organism>
<evidence type="ECO:0000313" key="1">
    <source>
        <dbReference type="EMBL" id="SFM25567.1"/>
    </source>
</evidence>
<dbReference type="AlphaFoldDB" id="A0A1I4PD37"/>
<dbReference type="Proteomes" id="UP000199668">
    <property type="component" value="Unassembled WGS sequence"/>
</dbReference>
<gene>
    <name evidence="1" type="ORF">SAMN04488054_1256</name>
</gene>
<name>A0A1I4PD37_9BACI</name>
<accession>A0A1I4PD37</accession>